<dbReference type="PaxDb" id="2903-EOD41404"/>
<reference evidence="8" key="2">
    <citation type="submission" date="2024-10" db="UniProtKB">
        <authorList>
            <consortium name="EnsemblProtists"/>
        </authorList>
    </citation>
    <scope>IDENTIFICATION</scope>
</reference>
<dbReference type="GO" id="GO:0003700">
    <property type="term" value="F:DNA-binding transcription factor activity"/>
    <property type="evidence" value="ECO:0007669"/>
    <property type="project" value="InterPro"/>
</dbReference>
<sequence>METPVAEADGVLLHLSGKSTTGYAGVSKLATGRFRAQHYVGGKQVRLGHFGTAVQAAVAYARAVGHARGLGGQVSDPAMAAQTAADAERAAEVVPEAEGLRLHLSSNGTGYKGVSRQYDRKFQAAWTFDGTPQYLGSFDTAVEAAVAYARAFGEASAVVADFEGLRLHLSSSNRTGYKNVYQQSASRFQAFNKVDGRRLCLGTFDTAVEAAAAYARAVEVRTMEALLDQDSGLVQIAAADAAMQRVAALAAENDALRARNTELLQEALALSERNADLELAVGSPAAEGEGAEGTTRAEWVEMQARLQLLVAEHSELEAAAAAARRERDQASSERAAAEASLADAIGAAQRARASEAAAVQAIAEACARAAEAEDAAATAAAAAAAEAARLEAARRELAASRAETAAAAAGTAELQREADALRTAAAAAAREAEYSVSLAEERAAERGRAAQALERQLREAQSSVAELEETAGLRGAELEQVNAQLVAAGAEGRRLDSLAGLARREAEAADAARHEAEARAAEVGAKLEGATKLLQRQAASSKAAAEAAARQHAAELAAERESAAEVERAAAAASDALATQLESTRALLERERRERCDVQAEADALRAAAAARAAEAGERSVAGDVTLRAELGRAKARGGVGRWGLATPATEREAIGRRRDVAAAEAQRDAVRAEAAAKGRAADAALKEVEQATQRLRVERQAVERWASEEIARLGQQKESVESALQESVQAAGALQELLAQQHSLTEAYREHAMVCTQQLQEAAAVGPPRPAERSRDAAEQRLLAASLVVA</sequence>
<name>A0A0D3L069_EMIH1</name>
<keyword evidence="3" id="KW-0238">DNA-binding</keyword>
<feature type="coiled-coil region" evidence="6">
    <location>
        <begin position="549"/>
        <end position="594"/>
    </location>
</feature>
<keyword evidence="9" id="KW-1185">Reference proteome</keyword>
<organism evidence="8 9">
    <name type="scientific">Emiliania huxleyi (strain CCMP1516)</name>
    <dbReference type="NCBI Taxonomy" id="280463"/>
    <lineage>
        <taxon>Eukaryota</taxon>
        <taxon>Haptista</taxon>
        <taxon>Haptophyta</taxon>
        <taxon>Prymnesiophyceae</taxon>
        <taxon>Isochrysidales</taxon>
        <taxon>Noelaerhabdaceae</taxon>
        <taxon>Emiliania</taxon>
    </lineage>
</organism>
<dbReference type="HOGENOM" id="CLU_355067_0_0_1"/>
<protein>
    <recommendedName>
        <fullName evidence="7">AP2/ERF domain-containing protein</fullName>
    </recommendedName>
</protein>
<feature type="coiled-coil region" evidence="6">
    <location>
        <begin position="239"/>
        <end position="280"/>
    </location>
</feature>
<evidence type="ECO:0000256" key="2">
    <source>
        <dbReference type="ARBA" id="ARBA00023015"/>
    </source>
</evidence>
<evidence type="ECO:0000256" key="3">
    <source>
        <dbReference type="ARBA" id="ARBA00023125"/>
    </source>
</evidence>
<dbReference type="SUPFAM" id="SSF54171">
    <property type="entry name" value="DNA-binding domain"/>
    <property type="match status" value="3"/>
</dbReference>
<dbReference type="PROSITE" id="PS51032">
    <property type="entry name" value="AP2_ERF"/>
    <property type="match status" value="1"/>
</dbReference>
<feature type="coiled-coil region" evidence="6">
    <location>
        <begin position="380"/>
        <end position="470"/>
    </location>
</feature>
<evidence type="ECO:0000313" key="9">
    <source>
        <dbReference type="Proteomes" id="UP000013827"/>
    </source>
</evidence>
<dbReference type="InterPro" id="IPR001471">
    <property type="entry name" value="AP2/ERF_dom"/>
</dbReference>
<evidence type="ECO:0000256" key="6">
    <source>
        <dbReference type="SAM" id="Coils"/>
    </source>
</evidence>
<evidence type="ECO:0000259" key="7">
    <source>
        <dbReference type="PROSITE" id="PS51032"/>
    </source>
</evidence>
<comment type="subcellular location">
    <subcellularLocation>
        <location evidence="1">Nucleus</location>
    </subcellularLocation>
</comment>
<accession>A0A0D3L069</accession>
<dbReference type="AlphaFoldDB" id="A0A0D3L069"/>
<evidence type="ECO:0000313" key="8">
    <source>
        <dbReference type="EnsemblProtists" id="EOD41404"/>
    </source>
</evidence>
<dbReference type="EnsemblProtists" id="EOD41404">
    <property type="protein sequence ID" value="EOD41404"/>
    <property type="gene ID" value="EMIHUDRAFT_97609"/>
</dbReference>
<keyword evidence="2" id="KW-0805">Transcription regulation</keyword>
<feature type="coiled-coil region" evidence="6">
    <location>
        <begin position="682"/>
        <end position="709"/>
    </location>
</feature>
<evidence type="ECO:0000256" key="1">
    <source>
        <dbReference type="ARBA" id="ARBA00004123"/>
    </source>
</evidence>
<dbReference type="RefSeq" id="XP_005793833.1">
    <property type="nucleotide sequence ID" value="XM_005793776.1"/>
</dbReference>
<dbReference type="GO" id="GO:0003677">
    <property type="term" value="F:DNA binding"/>
    <property type="evidence" value="ECO:0007669"/>
    <property type="project" value="UniProtKB-KW"/>
</dbReference>
<dbReference type="KEGG" id="ehx:EMIHUDRAFT_97609"/>
<feature type="coiled-coil region" evidence="6">
    <location>
        <begin position="306"/>
        <end position="340"/>
    </location>
</feature>
<keyword evidence="4" id="KW-0804">Transcription</keyword>
<dbReference type="GeneID" id="17286674"/>
<evidence type="ECO:0000256" key="5">
    <source>
        <dbReference type="ARBA" id="ARBA00023242"/>
    </source>
</evidence>
<dbReference type="Gene3D" id="3.30.730.10">
    <property type="entry name" value="AP2/ERF domain"/>
    <property type="match status" value="3"/>
</dbReference>
<evidence type="ECO:0000256" key="4">
    <source>
        <dbReference type="ARBA" id="ARBA00023163"/>
    </source>
</evidence>
<dbReference type="InterPro" id="IPR036955">
    <property type="entry name" value="AP2/ERF_dom_sf"/>
</dbReference>
<keyword evidence="5" id="KW-0539">Nucleus</keyword>
<reference evidence="9" key="1">
    <citation type="journal article" date="2013" name="Nature">
        <title>Pan genome of the phytoplankton Emiliania underpins its global distribution.</title>
        <authorList>
            <person name="Read B.A."/>
            <person name="Kegel J."/>
            <person name="Klute M.J."/>
            <person name="Kuo A."/>
            <person name="Lefebvre S.C."/>
            <person name="Maumus F."/>
            <person name="Mayer C."/>
            <person name="Miller J."/>
            <person name="Monier A."/>
            <person name="Salamov A."/>
            <person name="Young J."/>
            <person name="Aguilar M."/>
            <person name="Claverie J.M."/>
            <person name="Frickenhaus S."/>
            <person name="Gonzalez K."/>
            <person name="Herman E.K."/>
            <person name="Lin Y.C."/>
            <person name="Napier J."/>
            <person name="Ogata H."/>
            <person name="Sarno A.F."/>
            <person name="Shmutz J."/>
            <person name="Schroeder D."/>
            <person name="de Vargas C."/>
            <person name="Verret F."/>
            <person name="von Dassow P."/>
            <person name="Valentin K."/>
            <person name="Van de Peer Y."/>
            <person name="Wheeler G."/>
            <person name="Dacks J.B."/>
            <person name="Delwiche C.F."/>
            <person name="Dyhrman S.T."/>
            <person name="Glockner G."/>
            <person name="John U."/>
            <person name="Richards T."/>
            <person name="Worden A.Z."/>
            <person name="Zhang X."/>
            <person name="Grigoriev I.V."/>
            <person name="Allen A.E."/>
            <person name="Bidle K."/>
            <person name="Borodovsky M."/>
            <person name="Bowler C."/>
            <person name="Brownlee C."/>
            <person name="Cock J.M."/>
            <person name="Elias M."/>
            <person name="Gladyshev V.N."/>
            <person name="Groth M."/>
            <person name="Guda C."/>
            <person name="Hadaegh A."/>
            <person name="Iglesias-Rodriguez M.D."/>
            <person name="Jenkins J."/>
            <person name="Jones B.M."/>
            <person name="Lawson T."/>
            <person name="Leese F."/>
            <person name="Lindquist E."/>
            <person name="Lobanov A."/>
            <person name="Lomsadze A."/>
            <person name="Malik S.B."/>
            <person name="Marsh M.E."/>
            <person name="Mackinder L."/>
            <person name="Mock T."/>
            <person name="Mueller-Roeber B."/>
            <person name="Pagarete A."/>
            <person name="Parker M."/>
            <person name="Probert I."/>
            <person name="Quesneville H."/>
            <person name="Raines C."/>
            <person name="Rensing S.A."/>
            <person name="Riano-Pachon D.M."/>
            <person name="Richier S."/>
            <person name="Rokitta S."/>
            <person name="Shiraiwa Y."/>
            <person name="Soanes D.M."/>
            <person name="van der Giezen M."/>
            <person name="Wahlund T.M."/>
            <person name="Williams B."/>
            <person name="Wilson W."/>
            <person name="Wolfe G."/>
            <person name="Wurch L.L."/>
        </authorList>
    </citation>
    <scope>NUCLEOTIDE SEQUENCE</scope>
</reference>
<dbReference type="OMA" id="REHAMVC"/>
<feature type="domain" description="AP2/ERF" evidence="7">
    <location>
        <begin position="22"/>
        <end position="77"/>
    </location>
</feature>
<keyword evidence="6" id="KW-0175">Coiled coil</keyword>
<proteinExistence type="predicted"/>
<dbReference type="Proteomes" id="UP000013827">
    <property type="component" value="Unassembled WGS sequence"/>
</dbReference>
<dbReference type="InterPro" id="IPR016177">
    <property type="entry name" value="DNA-bd_dom_sf"/>
</dbReference>
<dbReference type="GO" id="GO:0005634">
    <property type="term" value="C:nucleus"/>
    <property type="evidence" value="ECO:0007669"/>
    <property type="project" value="UniProtKB-SubCell"/>
</dbReference>